<feature type="transmembrane region" description="Helical" evidence="10">
    <location>
        <begin position="48"/>
        <end position="71"/>
    </location>
</feature>
<dbReference type="PANTHER" id="PTHR30183">
    <property type="entry name" value="MOLYBDENUM TRANSPORT SYSTEM PERMEASE PROTEIN MODB"/>
    <property type="match status" value="1"/>
</dbReference>
<feature type="transmembrane region" description="Helical" evidence="10">
    <location>
        <begin position="12"/>
        <end position="36"/>
    </location>
</feature>
<protein>
    <recommendedName>
        <fullName evidence="11">Molybdenum transport system permease</fullName>
    </recommendedName>
</protein>
<evidence type="ECO:0000256" key="11">
    <source>
        <dbReference type="RuleBase" id="RU365097"/>
    </source>
</evidence>
<dbReference type="Proteomes" id="UP000198795">
    <property type="component" value="Unassembled WGS sequence"/>
</dbReference>
<dbReference type="NCBIfam" id="NF006939">
    <property type="entry name" value="PRK09421.1"/>
    <property type="match status" value="1"/>
</dbReference>
<dbReference type="Gene3D" id="1.10.3720.10">
    <property type="entry name" value="MetI-like"/>
    <property type="match status" value="1"/>
</dbReference>
<evidence type="ECO:0000256" key="4">
    <source>
        <dbReference type="ARBA" id="ARBA00022448"/>
    </source>
</evidence>
<feature type="domain" description="ABC transmembrane type-1" evidence="12">
    <location>
        <begin position="10"/>
        <end position="211"/>
    </location>
</feature>
<keyword evidence="11" id="KW-0997">Cell inner membrane</keyword>
<accession>A0A1H0QQL7</accession>
<dbReference type="InterPro" id="IPR000515">
    <property type="entry name" value="MetI-like"/>
</dbReference>
<comment type="similarity">
    <text evidence="3 11">Belongs to the binding-protein-dependent transport system permease family. CysTW subfamily.</text>
</comment>
<evidence type="ECO:0000256" key="2">
    <source>
        <dbReference type="ARBA" id="ARBA00004651"/>
    </source>
</evidence>
<comment type="caution">
    <text evidence="13">The sequence shown here is derived from an EMBL/GenBank/DDBJ whole genome shotgun (WGS) entry which is preliminary data.</text>
</comment>
<evidence type="ECO:0000256" key="9">
    <source>
        <dbReference type="ARBA" id="ARBA00023136"/>
    </source>
</evidence>
<evidence type="ECO:0000256" key="7">
    <source>
        <dbReference type="ARBA" id="ARBA00022692"/>
    </source>
</evidence>
<dbReference type="NCBIfam" id="TIGR02141">
    <property type="entry name" value="modB_ABC"/>
    <property type="match status" value="1"/>
</dbReference>
<dbReference type="SUPFAM" id="SSF161098">
    <property type="entry name" value="MetI-like"/>
    <property type="match status" value="1"/>
</dbReference>
<feature type="transmembrane region" description="Helical" evidence="10">
    <location>
        <begin position="196"/>
        <end position="214"/>
    </location>
</feature>
<dbReference type="RefSeq" id="WP_090229030.1">
    <property type="nucleotide sequence ID" value="NZ_FNJC01000003.1"/>
</dbReference>
<keyword evidence="14" id="KW-1185">Reference proteome</keyword>
<dbReference type="Pfam" id="PF00528">
    <property type="entry name" value="BPD_transp_1"/>
    <property type="match status" value="1"/>
</dbReference>
<evidence type="ECO:0000256" key="8">
    <source>
        <dbReference type="ARBA" id="ARBA00022989"/>
    </source>
</evidence>
<evidence type="ECO:0000313" key="13">
    <source>
        <dbReference type="EMBL" id="SDP19647.1"/>
    </source>
</evidence>
<keyword evidence="8 10" id="KW-1133">Transmembrane helix</keyword>
<dbReference type="InterPro" id="IPR035906">
    <property type="entry name" value="MetI-like_sf"/>
</dbReference>
<dbReference type="EMBL" id="FNJC01000003">
    <property type="protein sequence ID" value="SDP19647.1"/>
    <property type="molecule type" value="Genomic_DNA"/>
</dbReference>
<dbReference type="CDD" id="cd06261">
    <property type="entry name" value="TM_PBP2"/>
    <property type="match status" value="1"/>
</dbReference>
<keyword evidence="6 11" id="KW-0500">Molybdenum</keyword>
<keyword evidence="9 10" id="KW-0472">Membrane</keyword>
<gene>
    <name evidence="13" type="ORF">SAMN04488061_2465</name>
</gene>
<comment type="subcellular location">
    <subcellularLocation>
        <location evidence="11">Cell inner membrane</location>
        <topology evidence="11">Multi-pass membrane protein</topology>
    </subcellularLocation>
    <subcellularLocation>
        <location evidence="2 10">Cell membrane</location>
        <topology evidence="2 10">Multi-pass membrane protein</topology>
    </subcellularLocation>
</comment>
<feature type="transmembrane region" description="Helical" evidence="10">
    <location>
        <begin position="135"/>
        <end position="158"/>
    </location>
</feature>
<keyword evidence="4 10" id="KW-0813">Transport</keyword>
<dbReference type="PANTHER" id="PTHR30183:SF3">
    <property type="entry name" value="MOLYBDENUM TRANSPORT SYSTEM PERMEASE PROTEIN MODB"/>
    <property type="match status" value="1"/>
</dbReference>
<proteinExistence type="inferred from homology"/>
<reference evidence="13 14" key="1">
    <citation type="submission" date="2016-10" db="EMBL/GenBank/DDBJ databases">
        <authorList>
            <person name="Varghese N."/>
            <person name="Submissions S."/>
        </authorList>
    </citation>
    <scope>NUCLEOTIDE SEQUENCE [LARGE SCALE GENOMIC DNA]</scope>
    <source>
        <strain evidence="13 14">CGMCC 1.6497</strain>
    </source>
</reference>
<evidence type="ECO:0000256" key="6">
    <source>
        <dbReference type="ARBA" id="ARBA00022505"/>
    </source>
</evidence>
<dbReference type="InterPro" id="IPR011867">
    <property type="entry name" value="ModB_ABC"/>
</dbReference>
<evidence type="ECO:0000256" key="10">
    <source>
        <dbReference type="RuleBase" id="RU363032"/>
    </source>
</evidence>
<keyword evidence="7 10" id="KW-0812">Transmembrane</keyword>
<evidence type="ECO:0000256" key="3">
    <source>
        <dbReference type="ARBA" id="ARBA00007069"/>
    </source>
</evidence>
<dbReference type="PROSITE" id="PS50928">
    <property type="entry name" value="ABC_TM1"/>
    <property type="match status" value="1"/>
</dbReference>
<name>A0A1H0QQL7_9HYPH</name>
<feature type="transmembrane region" description="Helical" evidence="10">
    <location>
        <begin position="83"/>
        <end position="103"/>
    </location>
</feature>
<comment type="function">
    <text evidence="1 11">Part of the binding-protein-dependent transport system for molybdenum; probably responsible for the translocation of the substrate across the membrane.</text>
</comment>
<sequence length="229" mass="23891">MLSAVEIEAFSLSLRVALLASASCLLPALVVAWVLSRTRLPGKSVLNVIAHAPLVLPPVVIGYLLLLTFGVRGPVGAWLNDTFGIRLVFSSTGAVLAAAVMAFPLMVRAIRLSLDAVDQGLEFAARSLGASPLDAFLTITLPLILPGILSGLIMAFAASLGEFGATITFASNVEGETRTLPLAIYTATQVPDGEAAALRLVVIAIILSLLALGLSEAAERWARRTVYGS</sequence>
<evidence type="ECO:0000256" key="5">
    <source>
        <dbReference type="ARBA" id="ARBA00022475"/>
    </source>
</evidence>
<evidence type="ECO:0000259" key="12">
    <source>
        <dbReference type="PROSITE" id="PS50928"/>
    </source>
</evidence>
<evidence type="ECO:0000256" key="1">
    <source>
        <dbReference type="ARBA" id="ARBA00002949"/>
    </source>
</evidence>
<evidence type="ECO:0000313" key="14">
    <source>
        <dbReference type="Proteomes" id="UP000198795"/>
    </source>
</evidence>
<keyword evidence="5" id="KW-1003">Cell membrane</keyword>
<organism evidence="13 14">
    <name type="scientific">Filomicrobium insigne</name>
    <dbReference type="NCBI Taxonomy" id="418854"/>
    <lineage>
        <taxon>Bacteria</taxon>
        <taxon>Pseudomonadati</taxon>
        <taxon>Pseudomonadota</taxon>
        <taxon>Alphaproteobacteria</taxon>
        <taxon>Hyphomicrobiales</taxon>
        <taxon>Hyphomicrobiaceae</taxon>
        <taxon>Filomicrobium</taxon>
    </lineage>
</organism>